<dbReference type="AlphaFoldDB" id="A0A939RVA6"/>
<keyword evidence="3" id="KW-1185">Reference proteome</keyword>
<comment type="caution">
    <text evidence="2">The sequence shown here is derived from an EMBL/GenBank/DDBJ whole genome shotgun (WGS) entry which is preliminary data.</text>
</comment>
<protein>
    <submittedName>
        <fullName evidence="2">Uncharacterized protein</fullName>
    </submittedName>
</protein>
<evidence type="ECO:0000313" key="3">
    <source>
        <dbReference type="Proteomes" id="UP000664209"/>
    </source>
</evidence>
<dbReference type="Proteomes" id="UP000664209">
    <property type="component" value="Unassembled WGS sequence"/>
</dbReference>
<evidence type="ECO:0000256" key="1">
    <source>
        <dbReference type="SAM" id="Phobius"/>
    </source>
</evidence>
<feature type="transmembrane region" description="Helical" evidence="1">
    <location>
        <begin position="16"/>
        <end position="40"/>
    </location>
</feature>
<organism evidence="2 3">
    <name type="scientific">Actinotalea soli</name>
    <dbReference type="NCBI Taxonomy" id="2819234"/>
    <lineage>
        <taxon>Bacteria</taxon>
        <taxon>Bacillati</taxon>
        <taxon>Actinomycetota</taxon>
        <taxon>Actinomycetes</taxon>
        <taxon>Micrococcales</taxon>
        <taxon>Cellulomonadaceae</taxon>
        <taxon>Actinotalea</taxon>
    </lineage>
</organism>
<feature type="transmembrane region" description="Helical" evidence="1">
    <location>
        <begin position="96"/>
        <end position="117"/>
    </location>
</feature>
<keyword evidence="1" id="KW-1133">Transmembrane helix</keyword>
<accession>A0A939RVA6</accession>
<feature type="transmembrane region" description="Helical" evidence="1">
    <location>
        <begin position="60"/>
        <end position="84"/>
    </location>
</feature>
<keyword evidence="1" id="KW-0472">Membrane</keyword>
<feature type="transmembrane region" description="Helical" evidence="1">
    <location>
        <begin position="156"/>
        <end position="174"/>
    </location>
</feature>
<gene>
    <name evidence="2" type="ORF">J4G33_03905</name>
</gene>
<keyword evidence="1" id="KW-0812">Transmembrane</keyword>
<reference evidence="2" key="1">
    <citation type="submission" date="2021-03" db="EMBL/GenBank/DDBJ databases">
        <title>Actinotalea soli sp. nov., isolated from soil.</title>
        <authorList>
            <person name="Ping W."/>
            <person name="Zhang J."/>
        </authorList>
    </citation>
    <scope>NUCLEOTIDE SEQUENCE</scope>
    <source>
        <strain evidence="2">BY-33</strain>
    </source>
</reference>
<name>A0A939RVA6_9CELL</name>
<proteinExistence type="predicted"/>
<feature type="transmembrane region" description="Helical" evidence="1">
    <location>
        <begin position="129"/>
        <end position="147"/>
    </location>
</feature>
<dbReference type="EMBL" id="JAGEMK010000001">
    <property type="protein sequence ID" value="MBO1750941.1"/>
    <property type="molecule type" value="Genomic_DNA"/>
</dbReference>
<sequence length="228" mass="23842">MPAADDRSRPRALPQALPYLAVLILSVVLIGSTLAIGARLDLTTSQLMRDPATTFMASPFIGFLSQIGIFVWAGTAAIALFAAASGVGPATRRLRALLAATGTLTLVLALDDLFLLHEAVLPMIGIPELVTFAGYGVACAAIALGFWREILACRRGLLLMAGLFLGASVGLDLIDPAGIDPYLWEDGAKLVGLVAWFVLHVDAARHAVRCGGEPCGAGCPVARLVARR</sequence>
<evidence type="ECO:0000313" key="2">
    <source>
        <dbReference type="EMBL" id="MBO1750941.1"/>
    </source>
</evidence>
<dbReference type="RefSeq" id="WP_208054542.1">
    <property type="nucleotide sequence ID" value="NZ_JAGEMK010000001.1"/>
</dbReference>